<dbReference type="EMBL" id="JACGWM010000253">
    <property type="protein sequence ID" value="KAL0310167.1"/>
    <property type="molecule type" value="Genomic_DNA"/>
</dbReference>
<accession>A0AAW2KU37</accession>
<organism evidence="2">
    <name type="scientific">Sesamum calycinum</name>
    <dbReference type="NCBI Taxonomy" id="2727403"/>
    <lineage>
        <taxon>Eukaryota</taxon>
        <taxon>Viridiplantae</taxon>
        <taxon>Streptophyta</taxon>
        <taxon>Embryophyta</taxon>
        <taxon>Tracheophyta</taxon>
        <taxon>Spermatophyta</taxon>
        <taxon>Magnoliopsida</taxon>
        <taxon>eudicotyledons</taxon>
        <taxon>Gunneridae</taxon>
        <taxon>Pentapetalae</taxon>
        <taxon>asterids</taxon>
        <taxon>lamiids</taxon>
        <taxon>Lamiales</taxon>
        <taxon>Pedaliaceae</taxon>
        <taxon>Sesamum</taxon>
    </lineage>
</organism>
<comment type="caution">
    <text evidence="2">The sequence shown here is derived from an EMBL/GenBank/DDBJ whole genome shotgun (WGS) entry which is preliminary data.</text>
</comment>
<evidence type="ECO:0000313" key="2">
    <source>
        <dbReference type="EMBL" id="KAL0310167.1"/>
    </source>
</evidence>
<protein>
    <recommendedName>
        <fullName evidence="3">Reverse transcriptase domain-containing protein</fullName>
    </recommendedName>
</protein>
<name>A0AAW2KU37_9LAMI</name>
<evidence type="ECO:0000256" key="1">
    <source>
        <dbReference type="SAM" id="MobiDB-lite"/>
    </source>
</evidence>
<dbReference type="PANTHER" id="PTHR33116">
    <property type="entry name" value="REVERSE TRANSCRIPTASE ZINC-BINDING DOMAIN-CONTAINING PROTEIN-RELATED-RELATED"/>
    <property type="match status" value="1"/>
</dbReference>
<proteinExistence type="predicted"/>
<dbReference type="PANTHER" id="PTHR33116:SF76">
    <property type="entry name" value="DUF4283 DOMAIN-CONTAINING PROTEIN"/>
    <property type="match status" value="1"/>
</dbReference>
<sequence length="449" mass="51155">MHGFFAGARGLRQGDPMSPYLFVLVMEVLHMILQQFIEQDGNLGSFGIRDSLLTTLGFQEGHLPVRYLGLPLISARLSITDCQALLQKIDSRIKGWEGVQLSFAGRVQLIKSVLTSFEVYWAMAFILPKGIIKEMIKRLRTFLWKGTSSSGYPKVAWEAVCDRLRRVALVRLRDCSIWTVKENKGAWGWRKMLSLRHPLMAYIHYRVGRGDSMSLWHDPWHPLGPLISRFPRGPQMTRTGLLDKLSTVIKEGQWNWPLITDMECVEITHVLPPISEGPDIISWKSKDGSFNTSRAYDVFHPPGPKVFWSSLLLGPSKSRRTALFFGLQLWGDCLHWINHGLTILAGFVFCARKESRRHMTTFSSHALFPAVASLISDSRSHFHGPTVTGNKERNSRRFQQRSRPPSIVGMLVVEEIRQRIISVPLRHSLGSLGLFRLWKIPWTGEGYSI</sequence>
<gene>
    <name evidence="2" type="ORF">Scaly_2954600</name>
</gene>
<dbReference type="AlphaFoldDB" id="A0AAW2KU37"/>
<reference evidence="2" key="2">
    <citation type="journal article" date="2024" name="Plant">
        <title>Genomic evolution and insights into agronomic trait innovations of Sesamum species.</title>
        <authorList>
            <person name="Miao H."/>
            <person name="Wang L."/>
            <person name="Qu L."/>
            <person name="Liu H."/>
            <person name="Sun Y."/>
            <person name="Le M."/>
            <person name="Wang Q."/>
            <person name="Wei S."/>
            <person name="Zheng Y."/>
            <person name="Lin W."/>
            <person name="Duan Y."/>
            <person name="Cao H."/>
            <person name="Xiong S."/>
            <person name="Wang X."/>
            <person name="Wei L."/>
            <person name="Li C."/>
            <person name="Ma Q."/>
            <person name="Ju M."/>
            <person name="Zhao R."/>
            <person name="Li G."/>
            <person name="Mu C."/>
            <person name="Tian Q."/>
            <person name="Mei H."/>
            <person name="Zhang T."/>
            <person name="Gao T."/>
            <person name="Zhang H."/>
        </authorList>
    </citation>
    <scope>NUCLEOTIDE SEQUENCE</scope>
    <source>
        <strain evidence="2">KEN8</strain>
    </source>
</reference>
<reference evidence="2" key="1">
    <citation type="submission" date="2020-06" db="EMBL/GenBank/DDBJ databases">
        <authorList>
            <person name="Li T."/>
            <person name="Hu X."/>
            <person name="Zhang T."/>
            <person name="Song X."/>
            <person name="Zhang H."/>
            <person name="Dai N."/>
            <person name="Sheng W."/>
            <person name="Hou X."/>
            <person name="Wei L."/>
        </authorList>
    </citation>
    <scope>NUCLEOTIDE SEQUENCE</scope>
    <source>
        <strain evidence="2">KEN8</strain>
        <tissue evidence="2">Leaf</tissue>
    </source>
</reference>
<evidence type="ECO:0008006" key="3">
    <source>
        <dbReference type="Google" id="ProtNLM"/>
    </source>
</evidence>
<feature type="region of interest" description="Disordered" evidence="1">
    <location>
        <begin position="382"/>
        <end position="402"/>
    </location>
</feature>